<feature type="transmembrane region" description="Helical" evidence="8">
    <location>
        <begin position="197"/>
        <end position="220"/>
    </location>
</feature>
<feature type="transmembrane region" description="Helical" evidence="8">
    <location>
        <begin position="77"/>
        <end position="99"/>
    </location>
</feature>
<dbReference type="Pfam" id="PF01545">
    <property type="entry name" value="Cation_efflux"/>
    <property type="match status" value="1"/>
</dbReference>
<keyword evidence="6 8" id="KW-1133">Transmembrane helix</keyword>
<accession>A0A8T0EA31</accession>
<comment type="subcellular location">
    <subcellularLocation>
        <location evidence="1">Membrane</location>
        <topology evidence="1">Multi-pass membrane protein</topology>
    </subcellularLocation>
</comment>
<dbReference type="GO" id="GO:0006882">
    <property type="term" value="P:intracellular zinc ion homeostasis"/>
    <property type="evidence" value="ECO:0007669"/>
    <property type="project" value="TreeGrafter"/>
</dbReference>
<feature type="transmembrane region" description="Helical" evidence="8">
    <location>
        <begin position="232"/>
        <end position="257"/>
    </location>
</feature>
<evidence type="ECO:0000259" key="9">
    <source>
        <dbReference type="Pfam" id="PF01545"/>
    </source>
</evidence>
<dbReference type="GO" id="GO:0016020">
    <property type="term" value="C:membrane"/>
    <property type="evidence" value="ECO:0007669"/>
    <property type="project" value="UniProtKB-SubCell"/>
</dbReference>
<reference evidence="11" key="1">
    <citation type="journal article" date="2020" name="bioRxiv">
        <title>Chromosome-level reference genome of the European wasp spider Argiope bruennichi: a resource for studies on range expansion and evolutionary adaptation.</title>
        <authorList>
            <person name="Sheffer M.M."/>
            <person name="Hoppe A."/>
            <person name="Krehenwinkel H."/>
            <person name="Uhl G."/>
            <person name="Kuss A.W."/>
            <person name="Jensen L."/>
            <person name="Jensen C."/>
            <person name="Gillespie R.G."/>
            <person name="Hoff K.J."/>
            <person name="Prost S."/>
        </authorList>
    </citation>
    <scope>NUCLEOTIDE SEQUENCE</scope>
</reference>
<dbReference type="PANTHER" id="PTHR45820">
    <property type="entry name" value="FI23527P1"/>
    <property type="match status" value="1"/>
</dbReference>
<reference evidence="11" key="2">
    <citation type="submission" date="2020-06" db="EMBL/GenBank/DDBJ databases">
        <authorList>
            <person name="Sheffer M."/>
        </authorList>
    </citation>
    <scope>NUCLEOTIDE SEQUENCE</scope>
</reference>
<feature type="transmembrane region" description="Helical" evidence="8">
    <location>
        <begin position="37"/>
        <end position="56"/>
    </location>
</feature>
<dbReference type="SUPFAM" id="SSF161111">
    <property type="entry name" value="Cation efflux protein transmembrane domain-like"/>
    <property type="match status" value="1"/>
</dbReference>
<feature type="domain" description="Cation efflux protein cytoplasmic" evidence="10">
    <location>
        <begin position="271"/>
        <end position="334"/>
    </location>
</feature>
<evidence type="ECO:0000313" key="12">
    <source>
        <dbReference type="Proteomes" id="UP000807504"/>
    </source>
</evidence>
<dbReference type="InterPro" id="IPR027470">
    <property type="entry name" value="Cation_efflux_CTD"/>
</dbReference>
<name>A0A8T0EA31_ARGBR</name>
<protein>
    <submittedName>
        <fullName evidence="11">Zinc/cadmium resistance protein like</fullName>
    </submittedName>
</protein>
<evidence type="ECO:0000256" key="5">
    <source>
        <dbReference type="ARBA" id="ARBA00022833"/>
    </source>
</evidence>
<dbReference type="NCBIfam" id="TIGR01297">
    <property type="entry name" value="CDF"/>
    <property type="match status" value="1"/>
</dbReference>
<keyword evidence="5" id="KW-0862">Zinc</keyword>
<evidence type="ECO:0000256" key="8">
    <source>
        <dbReference type="SAM" id="Phobius"/>
    </source>
</evidence>
<dbReference type="Proteomes" id="UP000807504">
    <property type="component" value="Unassembled WGS sequence"/>
</dbReference>
<organism evidence="11 12">
    <name type="scientific">Argiope bruennichi</name>
    <name type="common">Wasp spider</name>
    <name type="synonym">Aranea bruennichi</name>
    <dbReference type="NCBI Taxonomy" id="94029"/>
    <lineage>
        <taxon>Eukaryota</taxon>
        <taxon>Metazoa</taxon>
        <taxon>Ecdysozoa</taxon>
        <taxon>Arthropoda</taxon>
        <taxon>Chelicerata</taxon>
        <taxon>Arachnida</taxon>
        <taxon>Araneae</taxon>
        <taxon>Araneomorphae</taxon>
        <taxon>Entelegynae</taxon>
        <taxon>Araneoidea</taxon>
        <taxon>Araneidae</taxon>
        <taxon>Argiope</taxon>
    </lineage>
</organism>
<feature type="transmembrane region" description="Helical" evidence="8">
    <location>
        <begin position="111"/>
        <end position="132"/>
    </location>
</feature>
<keyword evidence="3" id="KW-0813">Transport</keyword>
<evidence type="ECO:0000256" key="3">
    <source>
        <dbReference type="ARBA" id="ARBA00022448"/>
    </source>
</evidence>
<evidence type="ECO:0000256" key="1">
    <source>
        <dbReference type="ARBA" id="ARBA00004141"/>
    </source>
</evidence>
<evidence type="ECO:0000256" key="7">
    <source>
        <dbReference type="ARBA" id="ARBA00023136"/>
    </source>
</evidence>
<keyword evidence="4 8" id="KW-0812">Transmembrane</keyword>
<evidence type="ECO:0000256" key="2">
    <source>
        <dbReference type="ARBA" id="ARBA00008873"/>
    </source>
</evidence>
<dbReference type="EMBL" id="JABXBU010002230">
    <property type="protein sequence ID" value="KAF8767722.1"/>
    <property type="molecule type" value="Genomic_DNA"/>
</dbReference>
<sequence>MGRYSGKRCRLMSMFTLTTTFFFVEIIVGYITNSVALVADSFHMLSDVIALIIAFLSVQMSPKKWSKNTFGWARAEVLGALVNAVFLVALCFSIFIEALKRLYLVDEIHNPQLILVVGCAGLLVNIIGLFLFHEHGHGHSHRRAHHRSLPTIEEVLAEEDINENHENYRLSDNLPNTVQDGHNHQMTTSSQMNMRGVFLHVLADALGSVIVIISALIIWLTEWEFRFYVDPALSIIMVMLIMKSTWPLLVESALILLQTVPTHIQVDSLQKKLLQEIDGVLAVHEFHVWQLAGERIIASAHIRCRNLQDYMQIAEKVKEFFHNEGIHSTTIQPEFVDMPSYQEKEENCILDCPSSTNCTAQTCCGPQKEGQSPQTPRSVAACRQRLNNGTNTEQYPDDIALEGWLSLADDAQSEKPNCIIIDLMVDELVTQDRRFMVKAVTPEVGLSVRIVHSIMMETLNWGKVCASQSSTTTGKHVEWPIVLISAVSGRERMVAGYEFWCHHFEAELKRQSLQKLISIQCHSHKYRKGYADILF</sequence>
<dbReference type="GO" id="GO:0010312">
    <property type="term" value="P:detoxification of zinc ion"/>
    <property type="evidence" value="ECO:0007669"/>
    <property type="project" value="TreeGrafter"/>
</dbReference>
<dbReference type="Pfam" id="PF16916">
    <property type="entry name" value="ZT_dimer"/>
    <property type="match status" value="1"/>
</dbReference>
<dbReference type="Gene3D" id="1.20.1510.10">
    <property type="entry name" value="Cation efflux protein transmembrane domain"/>
    <property type="match status" value="1"/>
</dbReference>
<comment type="caution">
    <text evidence="11">The sequence shown here is derived from an EMBL/GenBank/DDBJ whole genome shotgun (WGS) entry which is preliminary data.</text>
</comment>
<comment type="similarity">
    <text evidence="2">Belongs to the cation diffusion facilitator (CDF) transporter (TC 2.A.4) family. SLC30A subfamily.</text>
</comment>
<dbReference type="AlphaFoldDB" id="A0A8T0EA31"/>
<keyword evidence="12" id="KW-1185">Reference proteome</keyword>
<dbReference type="InterPro" id="IPR002524">
    <property type="entry name" value="Cation_efflux"/>
</dbReference>
<dbReference type="PANTHER" id="PTHR45820:SF4">
    <property type="entry name" value="ZINC TRANSPORTER 63C, ISOFORM F"/>
    <property type="match status" value="1"/>
</dbReference>
<gene>
    <name evidence="11" type="ORF">HNY73_020632</name>
</gene>
<dbReference type="InterPro" id="IPR058533">
    <property type="entry name" value="Cation_efflux_TM"/>
</dbReference>
<feature type="domain" description="Cation efflux protein transmembrane" evidence="9">
    <location>
        <begin position="14"/>
        <end position="257"/>
    </location>
</feature>
<evidence type="ECO:0000256" key="4">
    <source>
        <dbReference type="ARBA" id="ARBA00022692"/>
    </source>
</evidence>
<keyword evidence="7 8" id="KW-0472">Membrane</keyword>
<evidence type="ECO:0000313" key="11">
    <source>
        <dbReference type="EMBL" id="KAF8767722.1"/>
    </source>
</evidence>
<evidence type="ECO:0000259" key="10">
    <source>
        <dbReference type="Pfam" id="PF16916"/>
    </source>
</evidence>
<dbReference type="InterPro" id="IPR027469">
    <property type="entry name" value="Cation_efflux_TMD_sf"/>
</dbReference>
<evidence type="ECO:0000256" key="6">
    <source>
        <dbReference type="ARBA" id="ARBA00022989"/>
    </source>
</evidence>
<dbReference type="GO" id="GO:0005385">
    <property type="term" value="F:zinc ion transmembrane transporter activity"/>
    <property type="evidence" value="ECO:0007669"/>
    <property type="project" value="TreeGrafter"/>
</dbReference>
<feature type="transmembrane region" description="Helical" evidence="8">
    <location>
        <begin position="12"/>
        <end position="31"/>
    </location>
</feature>
<proteinExistence type="inferred from homology"/>